<comment type="caution">
    <text evidence="1">The sequence shown here is derived from an EMBL/GenBank/DDBJ whole genome shotgun (WGS) entry which is preliminary data.</text>
</comment>
<proteinExistence type="predicted"/>
<feature type="non-terminal residue" evidence="1">
    <location>
        <position position="63"/>
    </location>
</feature>
<feature type="non-terminal residue" evidence="1">
    <location>
        <position position="1"/>
    </location>
</feature>
<dbReference type="EMBL" id="JASPKZ010004590">
    <property type="protein sequence ID" value="KAJ9589862.1"/>
    <property type="molecule type" value="Genomic_DNA"/>
</dbReference>
<keyword evidence="2" id="KW-1185">Reference proteome</keyword>
<sequence>CKSLLNISALGSATILQRTINRQNDYSCNSTGYISKLAGFSRVLCNEKNIYKKFRSLIYYIIR</sequence>
<organism evidence="1 2">
    <name type="scientific">Diploptera punctata</name>
    <name type="common">Pacific beetle cockroach</name>
    <dbReference type="NCBI Taxonomy" id="6984"/>
    <lineage>
        <taxon>Eukaryota</taxon>
        <taxon>Metazoa</taxon>
        <taxon>Ecdysozoa</taxon>
        <taxon>Arthropoda</taxon>
        <taxon>Hexapoda</taxon>
        <taxon>Insecta</taxon>
        <taxon>Pterygota</taxon>
        <taxon>Neoptera</taxon>
        <taxon>Polyneoptera</taxon>
        <taxon>Dictyoptera</taxon>
        <taxon>Blattodea</taxon>
        <taxon>Blaberoidea</taxon>
        <taxon>Blaberidae</taxon>
        <taxon>Diplopterinae</taxon>
        <taxon>Diploptera</taxon>
    </lineage>
</organism>
<name>A0AAD8A120_DIPPU</name>
<evidence type="ECO:0000313" key="2">
    <source>
        <dbReference type="Proteomes" id="UP001233999"/>
    </source>
</evidence>
<accession>A0AAD8A120</accession>
<dbReference type="Proteomes" id="UP001233999">
    <property type="component" value="Unassembled WGS sequence"/>
</dbReference>
<protein>
    <submittedName>
        <fullName evidence="1">Uncharacterized protein</fullName>
    </submittedName>
</protein>
<reference evidence="1" key="2">
    <citation type="submission" date="2023-05" db="EMBL/GenBank/DDBJ databases">
        <authorList>
            <person name="Fouks B."/>
        </authorList>
    </citation>
    <scope>NUCLEOTIDE SEQUENCE</scope>
    <source>
        <strain evidence="1">Stay&amp;Tobe</strain>
        <tissue evidence="1">Testes</tissue>
    </source>
</reference>
<gene>
    <name evidence="1" type="ORF">L9F63_017017</name>
</gene>
<evidence type="ECO:0000313" key="1">
    <source>
        <dbReference type="EMBL" id="KAJ9589862.1"/>
    </source>
</evidence>
<dbReference type="AlphaFoldDB" id="A0AAD8A120"/>
<reference evidence="1" key="1">
    <citation type="journal article" date="2023" name="IScience">
        <title>Live-bearing cockroach genome reveals convergent evolutionary mechanisms linked to viviparity in insects and beyond.</title>
        <authorList>
            <person name="Fouks B."/>
            <person name="Harrison M.C."/>
            <person name="Mikhailova A.A."/>
            <person name="Marchal E."/>
            <person name="English S."/>
            <person name="Carruthers M."/>
            <person name="Jennings E.C."/>
            <person name="Chiamaka E.L."/>
            <person name="Frigard R.A."/>
            <person name="Pippel M."/>
            <person name="Attardo G.M."/>
            <person name="Benoit J.B."/>
            <person name="Bornberg-Bauer E."/>
            <person name="Tobe S.S."/>
        </authorList>
    </citation>
    <scope>NUCLEOTIDE SEQUENCE</scope>
    <source>
        <strain evidence="1">Stay&amp;Tobe</strain>
    </source>
</reference>